<evidence type="ECO:0000313" key="1">
    <source>
        <dbReference type="EMBL" id="GAA1942368.1"/>
    </source>
</evidence>
<gene>
    <name evidence="1" type="ORF">GCM10009717_05910</name>
</gene>
<protein>
    <submittedName>
        <fullName evidence="1">Uncharacterized protein</fullName>
    </submittedName>
</protein>
<proteinExistence type="predicted"/>
<evidence type="ECO:0000313" key="2">
    <source>
        <dbReference type="Proteomes" id="UP001499954"/>
    </source>
</evidence>
<dbReference type="EMBL" id="BAAAMK010000001">
    <property type="protein sequence ID" value="GAA1942368.1"/>
    <property type="molecule type" value="Genomic_DNA"/>
</dbReference>
<name>A0ABP5BE51_9MICO</name>
<sequence>MPDVAQRPATDVERIQESLTHLSGVDLEPLQGVLQQLGFQHSPADAARIVQVALVRSTIRDYAAVLAKFDADVPPAMARALQATENATRAIRDEFELLDAPNVARLLGHRGSSHRAFMADLRKKGEVLYLRRLNAFVYPGFQFDPSRRRVKPVVTKVIETANEAGWDIEDVTDWLCSPTTYLQGDRPVDHLDFGDDVVEVARKAWFVEW</sequence>
<dbReference type="Proteomes" id="UP001499954">
    <property type="component" value="Unassembled WGS sequence"/>
</dbReference>
<reference evidence="2" key="1">
    <citation type="journal article" date="2019" name="Int. J. Syst. Evol. Microbiol.">
        <title>The Global Catalogue of Microorganisms (GCM) 10K type strain sequencing project: providing services to taxonomists for standard genome sequencing and annotation.</title>
        <authorList>
            <consortium name="The Broad Institute Genomics Platform"/>
            <consortium name="The Broad Institute Genome Sequencing Center for Infectious Disease"/>
            <person name="Wu L."/>
            <person name="Ma J."/>
        </authorList>
    </citation>
    <scope>NUCLEOTIDE SEQUENCE [LARGE SCALE GENOMIC DNA]</scope>
    <source>
        <strain evidence="2">JCM 13584</strain>
    </source>
</reference>
<comment type="caution">
    <text evidence="1">The sequence shown here is derived from an EMBL/GenBank/DDBJ whole genome shotgun (WGS) entry which is preliminary data.</text>
</comment>
<keyword evidence="2" id="KW-1185">Reference proteome</keyword>
<dbReference type="RefSeq" id="WP_157414740.1">
    <property type="nucleotide sequence ID" value="NZ_BAAAMK010000001.1"/>
</dbReference>
<organism evidence="1 2">
    <name type="scientific">Agromyces allii</name>
    <dbReference type="NCBI Taxonomy" id="393607"/>
    <lineage>
        <taxon>Bacteria</taxon>
        <taxon>Bacillati</taxon>
        <taxon>Actinomycetota</taxon>
        <taxon>Actinomycetes</taxon>
        <taxon>Micrococcales</taxon>
        <taxon>Microbacteriaceae</taxon>
        <taxon>Agromyces</taxon>
    </lineage>
</organism>
<accession>A0ABP5BE51</accession>